<dbReference type="EMBL" id="CP106753">
    <property type="protein sequence ID" value="UXY14702.1"/>
    <property type="molecule type" value="Genomic_DNA"/>
</dbReference>
<name>A0ABY6DKY9_9NEIS</name>
<reference evidence="3" key="1">
    <citation type="submission" date="2022-10" db="EMBL/GenBank/DDBJ databases">
        <title>Chitiniphilus purpureus sp. nov., a novel chitin-degrading bacterium isolated from crawfish pond sediment.</title>
        <authorList>
            <person name="Li K."/>
        </authorList>
    </citation>
    <scope>NUCLEOTIDE SEQUENCE</scope>
    <source>
        <strain evidence="3">CD1</strain>
    </source>
</reference>
<evidence type="ECO:0000256" key="1">
    <source>
        <dbReference type="ARBA" id="ARBA00006817"/>
    </source>
</evidence>
<evidence type="ECO:0000313" key="4">
    <source>
        <dbReference type="Proteomes" id="UP001061302"/>
    </source>
</evidence>
<evidence type="ECO:0000313" key="3">
    <source>
        <dbReference type="EMBL" id="UXY14702.1"/>
    </source>
</evidence>
<evidence type="ECO:0000259" key="2">
    <source>
        <dbReference type="Pfam" id="PF08327"/>
    </source>
</evidence>
<dbReference type="Pfam" id="PF08327">
    <property type="entry name" value="AHSA1"/>
    <property type="match status" value="1"/>
</dbReference>
<accession>A0ABY6DKY9</accession>
<sequence>MTTAPLIVTRSLVSGAPRAALWSVLTEPRHLRQWMQVVPAFPDERPLQAGSLVEWRDVAGQPYLLGRVTRFEPQHRWVMTLHDRSWPRQPEADEVTYGFALSEMADGVRIDFRLGDLAIDPQGQGWHDSYAHSQELERIARLAQALASGPTAQE</sequence>
<protein>
    <submittedName>
        <fullName evidence="3">SRPBCC domain-containing protein</fullName>
    </submittedName>
</protein>
<dbReference type="InterPro" id="IPR013538">
    <property type="entry name" value="ASHA1/2-like_C"/>
</dbReference>
<keyword evidence="4" id="KW-1185">Reference proteome</keyword>
<organism evidence="3 4">
    <name type="scientific">Chitiniphilus purpureus</name>
    <dbReference type="NCBI Taxonomy" id="2981137"/>
    <lineage>
        <taxon>Bacteria</taxon>
        <taxon>Pseudomonadati</taxon>
        <taxon>Pseudomonadota</taxon>
        <taxon>Betaproteobacteria</taxon>
        <taxon>Neisseriales</taxon>
        <taxon>Chitinibacteraceae</taxon>
        <taxon>Chitiniphilus</taxon>
    </lineage>
</organism>
<gene>
    <name evidence="3" type="ORF">N8I74_15460</name>
</gene>
<dbReference type="SUPFAM" id="SSF55961">
    <property type="entry name" value="Bet v1-like"/>
    <property type="match status" value="1"/>
</dbReference>
<dbReference type="Proteomes" id="UP001061302">
    <property type="component" value="Chromosome"/>
</dbReference>
<dbReference type="Gene3D" id="3.30.530.20">
    <property type="match status" value="1"/>
</dbReference>
<dbReference type="CDD" id="cd07814">
    <property type="entry name" value="SRPBCC_CalC_Aha1-like"/>
    <property type="match status" value="1"/>
</dbReference>
<proteinExistence type="inferred from homology"/>
<comment type="similarity">
    <text evidence="1">Belongs to the AHA1 family.</text>
</comment>
<feature type="domain" description="Activator of Hsp90 ATPase homologue 1/2-like C-terminal" evidence="2">
    <location>
        <begin position="16"/>
        <end position="122"/>
    </location>
</feature>
<dbReference type="InterPro" id="IPR023393">
    <property type="entry name" value="START-like_dom_sf"/>
</dbReference>
<dbReference type="RefSeq" id="WP_263124005.1">
    <property type="nucleotide sequence ID" value="NZ_CP106753.1"/>
</dbReference>